<feature type="transmembrane region" description="Helical" evidence="1">
    <location>
        <begin position="316"/>
        <end position="337"/>
    </location>
</feature>
<feature type="transmembrane region" description="Helical" evidence="1">
    <location>
        <begin position="209"/>
        <end position="234"/>
    </location>
</feature>
<feature type="transmembrane region" description="Helical" evidence="1">
    <location>
        <begin position="276"/>
        <end position="295"/>
    </location>
</feature>
<sequence length="392" mass="43845">MEHNKNKAKQATGSHLQHYKHLDGLRGVASLVVVLYHMDVFMGVLLSPNGLYSQYSVWWQIYRRILDGNFSVCLFFVMSGYVLLIGFYKRQNDLSYLKESFIKRYFRLTPLVLASVILAVFLQNTIGFHNVEMAAIVGGHEWLKSNYQSELTLTGAIYNGLYSAYIGDTSYNGPLWTIKIELMGSLFLYLYAALFFVKKNGAHIIISAILIYLIEPTLGCYLILFIIGGTILVYNIKLATNYILPASILTVVLATENPWTIEINFLNELTGFSKEGLATFCHSIAAILLLLIVNTSSKLSSYLSRPVFTFLGKISFSLYVFHIPIIMSIGTALFVNLHDAGINNQFASIISTLVSLLCCVFISWCGYTFVDKPSTKIASLVGDKLNMRASAL</sequence>
<dbReference type="RefSeq" id="WP_047079978.1">
    <property type="nucleotide sequence ID" value="NZ_CAXOAM010000013.1"/>
</dbReference>
<dbReference type="PANTHER" id="PTHR23028">
    <property type="entry name" value="ACETYLTRANSFERASE"/>
    <property type="match status" value="1"/>
</dbReference>
<dbReference type="Pfam" id="PF01757">
    <property type="entry name" value="Acyl_transf_3"/>
    <property type="match status" value="1"/>
</dbReference>
<accession>A0AAW9LVD9</accession>
<keyword evidence="1" id="KW-1133">Transmembrane helix</keyword>
<organism evidence="3 4">
    <name type="scientific">Klebsiella aerogenes</name>
    <name type="common">Enterobacter aerogenes</name>
    <dbReference type="NCBI Taxonomy" id="548"/>
    <lineage>
        <taxon>Bacteria</taxon>
        <taxon>Pseudomonadati</taxon>
        <taxon>Pseudomonadota</taxon>
        <taxon>Gammaproteobacteria</taxon>
        <taxon>Enterobacterales</taxon>
        <taxon>Enterobacteriaceae</taxon>
        <taxon>Klebsiella/Raoultella group</taxon>
        <taxon>Klebsiella</taxon>
    </lineage>
</organism>
<feature type="transmembrane region" description="Helical" evidence="1">
    <location>
        <begin position="349"/>
        <end position="370"/>
    </location>
</feature>
<dbReference type="Proteomes" id="UP001303386">
    <property type="component" value="Unassembled WGS sequence"/>
</dbReference>
<dbReference type="EMBL" id="JARELW010000010">
    <property type="protein sequence ID" value="MEA8801887.1"/>
    <property type="molecule type" value="Genomic_DNA"/>
</dbReference>
<feature type="transmembrane region" description="Helical" evidence="1">
    <location>
        <begin position="108"/>
        <end position="126"/>
    </location>
</feature>
<evidence type="ECO:0000259" key="2">
    <source>
        <dbReference type="Pfam" id="PF01757"/>
    </source>
</evidence>
<dbReference type="InterPro" id="IPR002656">
    <property type="entry name" value="Acyl_transf_3_dom"/>
</dbReference>
<comment type="caution">
    <text evidence="3">The sequence shown here is derived from an EMBL/GenBank/DDBJ whole genome shotgun (WGS) entry which is preliminary data.</text>
</comment>
<feature type="transmembrane region" description="Helical" evidence="1">
    <location>
        <begin position="28"/>
        <end position="48"/>
    </location>
</feature>
<feature type="domain" description="Acyltransferase 3" evidence="2">
    <location>
        <begin position="22"/>
        <end position="364"/>
    </location>
</feature>
<dbReference type="InterPro" id="IPR050879">
    <property type="entry name" value="Acyltransferase_3"/>
</dbReference>
<dbReference type="GO" id="GO:0016747">
    <property type="term" value="F:acyltransferase activity, transferring groups other than amino-acyl groups"/>
    <property type="evidence" value="ECO:0007669"/>
    <property type="project" value="InterPro"/>
</dbReference>
<dbReference type="AlphaFoldDB" id="A0AAW9LVD9"/>
<gene>
    <name evidence="3" type="ORF">PZT46_21850</name>
</gene>
<keyword evidence="1" id="KW-0812">Transmembrane</keyword>
<evidence type="ECO:0000256" key="1">
    <source>
        <dbReference type="SAM" id="Phobius"/>
    </source>
</evidence>
<feature type="transmembrane region" description="Helical" evidence="1">
    <location>
        <begin position="176"/>
        <end position="197"/>
    </location>
</feature>
<keyword evidence="1" id="KW-0472">Membrane</keyword>
<feature type="transmembrane region" description="Helical" evidence="1">
    <location>
        <begin position="68"/>
        <end position="88"/>
    </location>
</feature>
<evidence type="ECO:0000313" key="3">
    <source>
        <dbReference type="EMBL" id="MEA8801887.1"/>
    </source>
</evidence>
<dbReference type="PANTHER" id="PTHR23028:SF134">
    <property type="entry name" value="PUTATIVE (AFU_ORTHOLOGUE AFUA_4G08520)-RELATED"/>
    <property type="match status" value="1"/>
</dbReference>
<reference evidence="3" key="1">
    <citation type="journal article" date="2023" name="J. Hosp. Infect.">
        <title>Cross-contamination of carbapenem-resistant Gram-negative bacteria between patients and hospital environment in the first year of a newly built surgical ward.</title>
        <authorList>
            <person name="Boutin S."/>
            <person name="Scherrer M."/>
            <person name="Spath I."/>
            <person name="Kocer K."/>
            <person name="Heeg K."/>
            <person name="Nurjadi D."/>
        </authorList>
    </citation>
    <scope>NUCLEOTIDE SEQUENCE</scope>
    <source>
        <strain evidence="3">KE10384</strain>
    </source>
</reference>
<keyword evidence="3" id="KW-0808">Transferase</keyword>
<evidence type="ECO:0000313" key="4">
    <source>
        <dbReference type="Proteomes" id="UP001303386"/>
    </source>
</evidence>
<protein>
    <submittedName>
        <fullName evidence="3">Acyltransferase</fullName>
    </submittedName>
</protein>
<name>A0AAW9LVD9_KLEAE</name>
<keyword evidence="3" id="KW-0012">Acyltransferase</keyword>
<proteinExistence type="predicted"/>